<evidence type="ECO:0000256" key="7">
    <source>
        <dbReference type="ARBA" id="ARBA00038265"/>
    </source>
</evidence>
<evidence type="ECO:0000313" key="12">
    <source>
        <dbReference type="Proteomes" id="UP000770161"/>
    </source>
</evidence>
<feature type="transmembrane region" description="Helical" evidence="9">
    <location>
        <begin position="146"/>
        <end position="166"/>
    </location>
</feature>
<comment type="function">
    <text evidence="6">Increases the activity of extracellular murein hydrolases possibly by mediating their export via hole formation. Inhibited by the antiholin-like proteins LrgAB. In an unstressed cell, the LrgAB products probably inhibit the function of the CidAB proteins. When a cell is stressed by the addition of antibiotics or by other factors in the environment, the CidAB proteins possibly oligomerize within the bacterial cell membrane, creating lesions that disrupt the proton motive force, which in turn results in loss of cell viability. These lesions are also hypothesized to regulate the subsequent cell lysis by either allowing the murein hydrolases access to the cell wall substrate and/or regulating their activity by a possible change in the cell wall pH that results from loss of membrane potential.</text>
</comment>
<organism evidence="11 13">
    <name type="scientific">Mammaliicoccus lentus</name>
    <name type="common">Staphylococcus lentus</name>
    <dbReference type="NCBI Taxonomy" id="42858"/>
    <lineage>
        <taxon>Bacteria</taxon>
        <taxon>Bacillati</taxon>
        <taxon>Bacillota</taxon>
        <taxon>Bacilli</taxon>
        <taxon>Bacillales</taxon>
        <taxon>Staphylococcaceae</taxon>
        <taxon>Mammaliicoccus</taxon>
    </lineage>
</organism>
<keyword evidence="3 9" id="KW-0812">Transmembrane</keyword>
<evidence type="ECO:0000313" key="13">
    <source>
        <dbReference type="Proteomes" id="UP001223261"/>
    </source>
</evidence>
<evidence type="ECO:0000313" key="11">
    <source>
        <dbReference type="EMBL" id="WHI59749.1"/>
    </source>
</evidence>
<dbReference type="EMBL" id="JAHLZN010000008">
    <property type="protein sequence ID" value="MBU6113603.1"/>
    <property type="molecule type" value="Genomic_DNA"/>
</dbReference>
<dbReference type="GO" id="GO:0005886">
    <property type="term" value="C:plasma membrane"/>
    <property type="evidence" value="ECO:0007669"/>
    <property type="project" value="UniProtKB-SubCell"/>
</dbReference>
<dbReference type="PANTHER" id="PTHR30249">
    <property type="entry name" value="PUTATIVE SEROTONIN TRANSPORTER"/>
    <property type="match status" value="1"/>
</dbReference>
<evidence type="ECO:0000256" key="8">
    <source>
        <dbReference type="ARBA" id="ARBA00039710"/>
    </source>
</evidence>
<dbReference type="RefSeq" id="WP_017000077.1">
    <property type="nucleotide sequence ID" value="NZ_CP059679.1"/>
</dbReference>
<keyword evidence="4 9" id="KW-1133">Transmembrane helix</keyword>
<evidence type="ECO:0000256" key="9">
    <source>
        <dbReference type="SAM" id="Phobius"/>
    </source>
</evidence>
<comment type="similarity">
    <text evidence="7">Belongs to the CidB/LrgB family. CidB subfamily.</text>
</comment>
<keyword evidence="12" id="KW-1185">Reference proteome</keyword>
<proteinExistence type="inferred from homology"/>
<evidence type="ECO:0000256" key="5">
    <source>
        <dbReference type="ARBA" id="ARBA00023136"/>
    </source>
</evidence>
<evidence type="ECO:0000256" key="2">
    <source>
        <dbReference type="ARBA" id="ARBA00022475"/>
    </source>
</evidence>
<accession>A0AAP1RQA5</accession>
<name>A0AAP1RQA5_MAMLE</name>
<gene>
    <name evidence="10" type="ORF">KQ656_06515</name>
    <name evidence="11" type="ORF">PYH69_13700</name>
</gene>
<dbReference type="Proteomes" id="UP000770161">
    <property type="component" value="Unassembled WGS sequence"/>
</dbReference>
<keyword evidence="5 9" id="KW-0472">Membrane</keyword>
<dbReference type="Proteomes" id="UP001223261">
    <property type="component" value="Chromosome"/>
</dbReference>
<comment type="subcellular location">
    <subcellularLocation>
        <location evidence="1">Cell membrane</location>
        <topology evidence="1">Multi-pass membrane protein</topology>
    </subcellularLocation>
</comment>
<reference evidence="10 12" key="1">
    <citation type="submission" date="2021-06" db="EMBL/GenBank/DDBJ databases">
        <title>Staphylococcus lentus K169 genome sequencing.</title>
        <authorList>
            <person name="Sundareshan S."/>
            <person name="Akhila D.S."/>
            <person name="Prachi D."/>
            <person name="Sivakumar R."/>
            <person name="Rajendhran J."/>
            <person name="Isloor S."/>
            <person name="Hegde N.R."/>
        </authorList>
    </citation>
    <scope>NUCLEOTIDE SEQUENCE [LARGE SCALE GENOMIC DNA]</scope>
    <source>
        <strain evidence="10 12">K169</strain>
    </source>
</reference>
<evidence type="ECO:0000313" key="10">
    <source>
        <dbReference type="EMBL" id="MBU6113603.1"/>
    </source>
</evidence>
<sequence length="229" mass="24954">MIIQAIGMIVLTLITYIAAKKLQVKYKHPLLNPALIASIVIIFVLLIFGLNYTDYMVGGTWIHNFLDCSVVSLAYPLYKFRKLILANFKVIITSVMTGIMMNFIVIYGALYIMGYPSQTIVTVLPRSMTAAVGIEVSEQMGGTDTITVMFIIATGLIGSILGNFFITKGRFQSDLAKGMTYGNASHAFGTAKALEANFEAGAFSTIGMILTAVISSVILPLMYLITTYI</sequence>
<evidence type="ECO:0000256" key="4">
    <source>
        <dbReference type="ARBA" id="ARBA00022989"/>
    </source>
</evidence>
<feature type="transmembrane region" description="Helical" evidence="9">
    <location>
        <begin position="90"/>
        <end position="113"/>
    </location>
</feature>
<reference evidence="11" key="2">
    <citation type="journal article" date="2023" name="Antibiotics">
        <title>Prevalence and Molecular Characterization of Methicillin-Resistant Staphylococci (MRS) and Mammaliicocci (MRM) in Dromedary Camels from Algeria: First Detection of SCCmec-mecC Hybrid in Methicillin-Resistant Mammaliicoccus lentus.</title>
        <authorList>
            <person name="Belhout C."/>
            <person name="Boyen F."/>
            <person name="Vereecke N."/>
            <person name="Theuns S."/>
            <person name="Taibi N."/>
            <person name="Stegger M."/>
            <person name="de la Fe-Rodriguez P.Y."/>
            <person name="Bouayad L."/>
            <person name="Elgroud R."/>
            <person name="Butaye P."/>
        </authorList>
    </citation>
    <scope>NUCLEOTIDE SEQUENCE</scope>
    <source>
        <strain evidence="11">7048</strain>
    </source>
</reference>
<dbReference type="GeneID" id="99675510"/>
<evidence type="ECO:0000256" key="1">
    <source>
        <dbReference type="ARBA" id="ARBA00004651"/>
    </source>
</evidence>
<keyword evidence="2" id="KW-1003">Cell membrane</keyword>
<dbReference type="Pfam" id="PF04172">
    <property type="entry name" value="LrgB"/>
    <property type="match status" value="1"/>
</dbReference>
<dbReference type="EMBL" id="CP118848">
    <property type="protein sequence ID" value="WHI59749.1"/>
    <property type="molecule type" value="Genomic_DNA"/>
</dbReference>
<dbReference type="InterPro" id="IPR007300">
    <property type="entry name" value="CidB/LrgB"/>
</dbReference>
<dbReference type="PANTHER" id="PTHR30249:SF17">
    <property type="entry name" value="HOLIN-LIKE PROTEIN CIDB"/>
    <property type="match status" value="1"/>
</dbReference>
<protein>
    <recommendedName>
        <fullName evidence="8">Holin-like protein CidB</fullName>
    </recommendedName>
</protein>
<dbReference type="AlphaFoldDB" id="A0AAP1RQA5"/>
<feature type="transmembrane region" description="Helical" evidence="9">
    <location>
        <begin position="202"/>
        <end position="225"/>
    </location>
</feature>
<evidence type="ECO:0000256" key="6">
    <source>
        <dbReference type="ARBA" id="ARBA00037291"/>
    </source>
</evidence>
<feature type="transmembrane region" description="Helical" evidence="9">
    <location>
        <begin position="30"/>
        <end position="49"/>
    </location>
</feature>
<evidence type="ECO:0000256" key="3">
    <source>
        <dbReference type="ARBA" id="ARBA00022692"/>
    </source>
</evidence>